<dbReference type="EMBL" id="SMNA01000012">
    <property type="protein sequence ID" value="TDE89524.1"/>
    <property type="molecule type" value="Genomic_DNA"/>
</dbReference>
<reference evidence="5 6" key="1">
    <citation type="submission" date="2019-03" db="EMBL/GenBank/DDBJ databases">
        <title>Genomic features of bacteria from cold environments.</title>
        <authorList>
            <person name="Shen L."/>
        </authorList>
    </citation>
    <scope>NUCLEOTIDE SEQUENCE [LARGE SCALE GENOMIC DNA]</scope>
    <source>
        <strain evidence="6">T3246-1</strain>
    </source>
</reference>
<dbReference type="RefSeq" id="WP_133109526.1">
    <property type="nucleotide sequence ID" value="NZ_SMNA01000012.1"/>
</dbReference>
<dbReference type="CDD" id="cd06558">
    <property type="entry name" value="crotonase-like"/>
    <property type="match status" value="1"/>
</dbReference>
<dbReference type="InterPro" id="IPR001753">
    <property type="entry name" value="Enoyl-CoA_hydra/iso"/>
</dbReference>
<dbReference type="Proteomes" id="UP000504882">
    <property type="component" value="Unassembled WGS sequence"/>
</dbReference>
<dbReference type="PANTHER" id="PTHR11941">
    <property type="entry name" value="ENOYL-COA HYDRATASE-RELATED"/>
    <property type="match status" value="1"/>
</dbReference>
<dbReference type="SUPFAM" id="SSF52096">
    <property type="entry name" value="ClpP/crotonase"/>
    <property type="match status" value="1"/>
</dbReference>
<dbReference type="InterPro" id="IPR018376">
    <property type="entry name" value="Enoyl-CoA_hyd/isom_CS"/>
</dbReference>
<comment type="similarity">
    <text evidence="1 4">Belongs to the enoyl-CoA hydratase/isomerase family.</text>
</comment>
<evidence type="ECO:0000256" key="2">
    <source>
        <dbReference type="ARBA" id="ARBA00023098"/>
    </source>
</evidence>
<dbReference type="PANTHER" id="PTHR11941:SF169">
    <property type="entry name" value="(7AS)-7A-METHYL-1,5-DIOXO-2,3,5,6,7,7A-HEXAHYDRO-1H-INDENE-CARBOXYL-COA HYDROLASE"/>
    <property type="match status" value="1"/>
</dbReference>
<evidence type="ECO:0000256" key="3">
    <source>
        <dbReference type="ARBA" id="ARBA00023239"/>
    </source>
</evidence>
<gene>
    <name evidence="5" type="ORF">EXU48_20375</name>
</gene>
<protein>
    <submittedName>
        <fullName evidence="5">Enoyl-CoA hydratase/isomerase family protein</fullName>
    </submittedName>
</protein>
<dbReference type="Pfam" id="PF00378">
    <property type="entry name" value="ECH_1"/>
    <property type="match status" value="1"/>
</dbReference>
<keyword evidence="2" id="KW-0443">Lipid metabolism</keyword>
<proteinExistence type="inferred from homology"/>
<accession>A0ABY2DYG4</accession>
<comment type="caution">
    <text evidence="5">The sequence shown here is derived from an EMBL/GenBank/DDBJ whole genome shotgun (WGS) entry which is preliminary data.</text>
</comment>
<name>A0ABY2DYG4_9MICO</name>
<sequence>MILTQNPDHVVLTLDRPALRNAMDLDAWTALREAIEAAPANPSNRAVVIRGDARSFSAGNDIDAMRELDGPDAAVAYFVDGMLPTFAAMAAAPLPVIAVVEGAALGGGLEIVLVSDLVIAGPGATFGLPETRIGAWPTVFLGAAPSSATRRLTARLALTGEVIGPAEALQHGLVSHAVDRADTVDAALARVLAGIGATGPDATARTKRWLNRELLGTGMADAAAALSELSRETLQGSEFGERMAAFLAARAERAARRAAVGVDAAAR</sequence>
<evidence type="ECO:0000256" key="1">
    <source>
        <dbReference type="ARBA" id="ARBA00005254"/>
    </source>
</evidence>
<organism evidence="5 6">
    <name type="scientific">Occultella glacieicola</name>
    <dbReference type="NCBI Taxonomy" id="2518684"/>
    <lineage>
        <taxon>Bacteria</taxon>
        <taxon>Bacillati</taxon>
        <taxon>Actinomycetota</taxon>
        <taxon>Actinomycetes</taxon>
        <taxon>Micrococcales</taxon>
        <taxon>Ruaniaceae</taxon>
        <taxon>Occultella</taxon>
    </lineage>
</organism>
<dbReference type="InterPro" id="IPR029045">
    <property type="entry name" value="ClpP/crotonase-like_dom_sf"/>
</dbReference>
<evidence type="ECO:0000256" key="4">
    <source>
        <dbReference type="RuleBase" id="RU003707"/>
    </source>
</evidence>
<dbReference type="PROSITE" id="PS00166">
    <property type="entry name" value="ENOYL_COA_HYDRATASE"/>
    <property type="match status" value="1"/>
</dbReference>
<evidence type="ECO:0000313" key="6">
    <source>
        <dbReference type="Proteomes" id="UP000504882"/>
    </source>
</evidence>
<keyword evidence="6" id="KW-1185">Reference proteome</keyword>
<evidence type="ECO:0000313" key="5">
    <source>
        <dbReference type="EMBL" id="TDE89524.1"/>
    </source>
</evidence>
<dbReference type="Gene3D" id="3.90.226.10">
    <property type="entry name" value="2-enoyl-CoA Hydratase, Chain A, domain 1"/>
    <property type="match status" value="1"/>
</dbReference>
<keyword evidence="3" id="KW-0456">Lyase</keyword>